<comment type="caution">
    <text evidence="1">The sequence shown here is derived from an EMBL/GenBank/DDBJ whole genome shotgun (WGS) entry which is preliminary data.</text>
</comment>
<accession>I2NN80</accession>
<dbReference type="EMBL" id="AJMT01000137">
    <property type="protein sequence ID" value="EIG27291.1"/>
    <property type="molecule type" value="Genomic_DNA"/>
</dbReference>
<gene>
    <name evidence="1" type="ORF">HMPREF1051_1076</name>
</gene>
<evidence type="ECO:0000313" key="2">
    <source>
        <dbReference type="Proteomes" id="UP000004473"/>
    </source>
</evidence>
<dbReference type="AlphaFoldDB" id="I2NN80"/>
<name>I2NN80_NEISI</name>
<sequence length="41" mass="4734">MVFRRPFYRGGIWRILYSGLTLNQYGAALPYYLVCGFVALS</sequence>
<organism evidence="1 2">
    <name type="scientific">Neisseria sicca VK64</name>
    <dbReference type="NCBI Taxonomy" id="1095748"/>
    <lineage>
        <taxon>Bacteria</taxon>
        <taxon>Pseudomonadati</taxon>
        <taxon>Pseudomonadota</taxon>
        <taxon>Betaproteobacteria</taxon>
        <taxon>Neisseriales</taxon>
        <taxon>Neisseriaceae</taxon>
        <taxon>Neisseria</taxon>
    </lineage>
</organism>
<proteinExistence type="predicted"/>
<reference evidence="1 2" key="1">
    <citation type="submission" date="2012-04" db="EMBL/GenBank/DDBJ databases">
        <authorList>
            <person name="Harkins D.M."/>
            <person name="Madupu R."/>
            <person name="Durkin A.S."/>
            <person name="Torralba M."/>
            <person name="Methe B."/>
            <person name="Sutton G.G."/>
            <person name="Nelson K.E."/>
        </authorList>
    </citation>
    <scope>NUCLEOTIDE SEQUENCE [LARGE SCALE GENOMIC DNA]</scope>
    <source>
        <strain evidence="1 2">VK64</strain>
    </source>
</reference>
<protein>
    <submittedName>
        <fullName evidence="1">Uncharacterized protein</fullName>
    </submittedName>
</protein>
<dbReference type="Proteomes" id="UP000004473">
    <property type="component" value="Unassembled WGS sequence"/>
</dbReference>
<evidence type="ECO:0000313" key="1">
    <source>
        <dbReference type="EMBL" id="EIG27291.1"/>
    </source>
</evidence>